<dbReference type="Gene3D" id="2.60.120.620">
    <property type="entry name" value="q2cbj1_9rhob like domain"/>
    <property type="match status" value="1"/>
</dbReference>
<feature type="domain" description="Prolyl 4-hydroxylase alpha subunit Fe(2+) 2OG dioxygenase" evidence="1">
    <location>
        <begin position="124"/>
        <end position="215"/>
    </location>
</feature>
<dbReference type="RefSeq" id="WP_272743781.1">
    <property type="nucleotide sequence ID" value="NZ_JAQQKV010000001.1"/>
</dbReference>
<evidence type="ECO:0000313" key="2">
    <source>
        <dbReference type="EMBL" id="MDC7675473.1"/>
    </source>
</evidence>
<gene>
    <name evidence="2" type="ORF">PQU98_04995</name>
</gene>
<evidence type="ECO:0000259" key="1">
    <source>
        <dbReference type="Pfam" id="PF13640"/>
    </source>
</evidence>
<dbReference type="InterPro" id="IPR044862">
    <property type="entry name" value="Pro_4_hyd_alph_FE2OG_OXY"/>
</dbReference>
<accession>A0ABT5HHI4</accession>
<name>A0ABT5HHI4_9CAUL</name>
<dbReference type="EMBL" id="JAQQKV010000001">
    <property type="protein sequence ID" value="MDC7675473.1"/>
    <property type="molecule type" value="Genomic_DNA"/>
</dbReference>
<sequence>MSEKDRFITLIREALTAQRDDLIRQWHNPQGTKTRHFILDDLLPAVDAHRIHDAFPRDGDGFFNRDTFREKKRTSTDLSGYAPILSDITYALQDKAIVELIADMVGFEAIEPDPKLYAGGLSMMFKGDFLNPHIDNSHDGDRQKYRRLNLLYYVSPDWSRDFGGNLELWDDERKTPVTVTARFNRLAVMETTRISWHSVSPVVADRSRTCVSNYYFSDISPDQSDYFHVTSFSGRPDEPLKKAIGVVDNAARNLVSKTLGTGRGRDRVNKKTADQ</sequence>
<proteinExistence type="predicted"/>
<dbReference type="Pfam" id="PF13640">
    <property type="entry name" value="2OG-FeII_Oxy_3"/>
    <property type="match status" value="1"/>
</dbReference>
<evidence type="ECO:0000313" key="3">
    <source>
        <dbReference type="Proteomes" id="UP001218579"/>
    </source>
</evidence>
<keyword evidence="3" id="KW-1185">Reference proteome</keyword>
<dbReference type="Proteomes" id="UP001218579">
    <property type="component" value="Unassembled WGS sequence"/>
</dbReference>
<protein>
    <submittedName>
        <fullName evidence="2">2OG-Fe(II) oxygenase</fullName>
    </submittedName>
</protein>
<organism evidence="2 3">
    <name type="scientific">Asticcacaulis machinosus</name>
    <dbReference type="NCBI Taxonomy" id="2984211"/>
    <lineage>
        <taxon>Bacteria</taxon>
        <taxon>Pseudomonadati</taxon>
        <taxon>Pseudomonadota</taxon>
        <taxon>Alphaproteobacteria</taxon>
        <taxon>Caulobacterales</taxon>
        <taxon>Caulobacteraceae</taxon>
        <taxon>Asticcacaulis</taxon>
    </lineage>
</organism>
<reference evidence="2 3" key="1">
    <citation type="submission" date="2023-01" db="EMBL/GenBank/DDBJ databases">
        <title>Novel species of the genus Asticcacaulis isolated from rivers.</title>
        <authorList>
            <person name="Lu H."/>
        </authorList>
    </citation>
    <scope>NUCLEOTIDE SEQUENCE [LARGE SCALE GENOMIC DNA]</scope>
    <source>
        <strain evidence="2 3">LKC15W</strain>
    </source>
</reference>
<comment type="caution">
    <text evidence="2">The sequence shown here is derived from an EMBL/GenBank/DDBJ whole genome shotgun (WGS) entry which is preliminary data.</text>
</comment>